<dbReference type="AlphaFoldDB" id="A0A4P6P351"/>
<reference evidence="2 3" key="1">
    <citation type="submission" date="2018-12" db="EMBL/GenBank/DDBJ databases">
        <title>Complete genome of Litorilituus sediminis.</title>
        <authorList>
            <person name="Liu A."/>
            <person name="Rong J."/>
        </authorList>
    </citation>
    <scope>NUCLEOTIDE SEQUENCE [LARGE SCALE GENOMIC DNA]</scope>
    <source>
        <strain evidence="2 3">JCM 17549</strain>
    </source>
</reference>
<evidence type="ECO:0008006" key="4">
    <source>
        <dbReference type="Google" id="ProtNLM"/>
    </source>
</evidence>
<dbReference type="RefSeq" id="WP_130601158.1">
    <property type="nucleotide sequence ID" value="NZ_CP034759.1"/>
</dbReference>
<dbReference type="OrthoDB" id="8588312at2"/>
<dbReference type="EMBL" id="CP034759">
    <property type="protein sequence ID" value="QBG35713.1"/>
    <property type="molecule type" value="Genomic_DNA"/>
</dbReference>
<keyword evidence="3" id="KW-1185">Reference proteome</keyword>
<proteinExistence type="predicted"/>
<evidence type="ECO:0000313" key="3">
    <source>
        <dbReference type="Proteomes" id="UP000290244"/>
    </source>
</evidence>
<evidence type="ECO:0000256" key="1">
    <source>
        <dbReference type="SAM" id="SignalP"/>
    </source>
</evidence>
<feature type="chain" id="PRO_5020586231" description="DUF2147 domain-containing protein" evidence="1">
    <location>
        <begin position="22"/>
        <end position="134"/>
    </location>
</feature>
<name>A0A4P6P351_9GAMM</name>
<dbReference type="Proteomes" id="UP000290244">
    <property type="component" value="Chromosome"/>
</dbReference>
<sequence length="134" mass="15346">MFSIVRLVVVLFLFICSSSFANHFDGAWQLVKGEYVNGEGKLVNYADAKMNAIKTLSQGHYTFISMSGDKFWAAGAGSYSFTDDKYTETPIHTSYQSTAGGKYQFSYQIKGDYWHNSRFKDGKRVEYEVWLRLK</sequence>
<feature type="signal peptide" evidence="1">
    <location>
        <begin position="1"/>
        <end position="21"/>
    </location>
</feature>
<organism evidence="2 3">
    <name type="scientific">Litorilituus sediminis</name>
    <dbReference type="NCBI Taxonomy" id="718192"/>
    <lineage>
        <taxon>Bacteria</taxon>
        <taxon>Pseudomonadati</taxon>
        <taxon>Pseudomonadota</taxon>
        <taxon>Gammaproteobacteria</taxon>
        <taxon>Alteromonadales</taxon>
        <taxon>Colwelliaceae</taxon>
        <taxon>Litorilituus</taxon>
    </lineage>
</organism>
<keyword evidence="1" id="KW-0732">Signal</keyword>
<accession>A0A4P6P351</accession>
<dbReference type="Gene3D" id="2.40.128.490">
    <property type="entry name" value="Uncharacterised protein PF14869, DUF4488"/>
    <property type="match status" value="1"/>
</dbReference>
<evidence type="ECO:0000313" key="2">
    <source>
        <dbReference type="EMBL" id="QBG35713.1"/>
    </source>
</evidence>
<dbReference type="KEGG" id="lsd:EMK97_08315"/>
<protein>
    <recommendedName>
        <fullName evidence="4">DUF2147 domain-containing protein</fullName>
    </recommendedName>
</protein>
<gene>
    <name evidence="2" type="ORF">EMK97_08315</name>
</gene>